<keyword evidence="1" id="KW-0472">Membrane</keyword>
<proteinExistence type="predicted"/>
<gene>
    <name evidence="2" type="ORF">DVH24_009292</name>
</gene>
<evidence type="ECO:0000313" key="3">
    <source>
        <dbReference type="Proteomes" id="UP000290289"/>
    </source>
</evidence>
<dbReference type="Proteomes" id="UP000290289">
    <property type="component" value="Chromosome 10"/>
</dbReference>
<organism evidence="2 3">
    <name type="scientific">Malus domestica</name>
    <name type="common">Apple</name>
    <name type="synonym">Pyrus malus</name>
    <dbReference type="NCBI Taxonomy" id="3750"/>
    <lineage>
        <taxon>Eukaryota</taxon>
        <taxon>Viridiplantae</taxon>
        <taxon>Streptophyta</taxon>
        <taxon>Embryophyta</taxon>
        <taxon>Tracheophyta</taxon>
        <taxon>Spermatophyta</taxon>
        <taxon>Magnoliopsida</taxon>
        <taxon>eudicotyledons</taxon>
        <taxon>Gunneridae</taxon>
        <taxon>Pentapetalae</taxon>
        <taxon>rosids</taxon>
        <taxon>fabids</taxon>
        <taxon>Rosales</taxon>
        <taxon>Rosaceae</taxon>
        <taxon>Amygdaloideae</taxon>
        <taxon>Maleae</taxon>
        <taxon>Malus</taxon>
    </lineage>
</organism>
<keyword evidence="1" id="KW-0812">Transmembrane</keyword>
<dbReference type="EMBL" id="RDQH01000336">
    <property type="protein sequence ID" value="RXH85471.1"/>
    <property type="molecule type" value="Genomic_DNA"/>
</dbReference>
<protein>
    <submittedName>
        <fullName evidence="2">Uncharacterized protein</fullName>
    </submittedName>
</protein>
<keyword evidence="1" id="KW-1133">Transmembrane helix</keyword>
<comment type="caution">
    <text evidence="2">The sequence shown here is derived from an EMBL/GenBank/DDBJ whole genome shotgun (WGS) entry which is preliminary data.</text>
</comment>
<keyword evidence="3" id="KW-1185">Reference proteome</keyword>
<dbReference type="AlphaFoldDB" id="A0A498IVW7"/>
<feature type="transmembrane region" description="Helical" evidence="1">
    <location>
        <begin position="63"/>
        <end position="80"/>
    </location>
</feature>
<sequence length="81" mass="9159">MCNYQAWEDDSLQGEDYAQSTADGVDVGETRWGARLAMLEARIARVEARVEKLEAKMLYLQKGMRVVCALFLVTLIYAVVK</sequence>
<name>A0A498IVW7_MALDO</name>
<dbReference type="SMR" id="A0A498IVW7"/>
<reference evidence="2 3" key="1">
    <citation type="submission" date="2018-10" db="EMBL/GenBank/DDBJ databases">
        <title>A high-quality apple genome assembly.</title>
        <authorList>
            <person name="Hu J."/>
        </authorList>
    </citation>
    <scope>NUCLEOTIDE SEQUENCE [LARGE SCALE GENOMIC DNA]</scope>
    <source>
        <strain evidence="3">cv. HFTH1</strain>
        <tissue evidence="2">Young leaf</tissue>
    </source>
</reference>
<evidence type="ECO:0000313" key="2">
    <source>
        <dbReference type="EMBL" id="RXH85471.1"/>
    </source>
</evidence>
<accession>A0A498IVW7</accession>
<evidence type="ECO:0000256" key="1">
    <source>
        <dbReference type="SAM" id="Phobius"/>
    </source>
</evidence>